<evidence type="ECO:0000313" key="3">
    <source>
        <dbReference type="Proteomes" id="UP000094412"/>
    </source>
</evidence>
<dbReference type="Pfam" id="PF00294">
    <property type="entry name" value="PfkB"/>
    <property type="match status" value="1"/>
</dbReference>
<dbReference type="GO" id="GO:0004730">
    <property type="term" value="F:pseudouridylate synthase activity"/>
    <property type="evidence" value="ECO:0007669"/>
    <property type="project" value="TreeGrafter"/>
</dbReference>
<keyword evidence="2" id="KW-0418">Kinase</keyword>
<dbReference type="PANTHER" id="PTHR42909">
    <property type="entry name" value="ZGC:136858"/>
    <property type="match status" value="1"/>
</dbReference>
<sequence>MNQPPKLFAAGGAHIDRRGQVAGAYVPAASNPGTMREDVGGGVFNALRTVVRRGVSASLISTRGGDGAGETVARAIAEAGIADLSATFLDRTTPSYTAILDRDGELVVGFADMGLYELAFPKQMRRASVRTAVDQADAVLTDANLPTAALERLTATAGEKPVFVIAISPAKVVRLAPIFERPALLFMNRREASALTGLARDAGEAELVAGLRGIGLRGGVVTAGDRPALGFDKDGAFSIAPPPPRAVVDVTGAGDALAGATVAALLHGQPLRAALREGVAAAGLAIESPLAIPDFTPASFAAALALVPQAREVA</sequence>
<dbReference type="Proteomes" id="UP000094412">
    <property type="component" value="Unassembled WGS sequence"/>
</dbReference>
<dbReference type="GO" id="GO:0016301">
    <property type="term" value="F:kinase activity"/>
    <property type="evidence" value="ECO:0007669"/>
    <property type="project" value="UniProtKB-KW"/>
</dbReference>
<dbReference type="PANTHER" id="PTHR42909:SF4">
    <property type="entry name" value="CARBOHYDRATE KINASE, PFKB FAMILY"/>
    <property type="match status" value="1"/>
</dbReference>
<comment type="caution">
    <text evidence="2">The sequence shown here is derived from an EMBL/GenBank/DDBJ whole genome shotgun (WGS) entry which is preliminary data.</text>
</comment>
<dbReference type="AlphaFoldDB" id="A0A1C2DIR3"/>
<dbReference type="SUPFAM" id="SSF53613">
    <property type="entry name" value="Ribokinase-like"/>
    <property type="match status" value="1"/>
</dbReference>
<evidence type="ECO:0000259" key="1">
    <source>
        <dbReference type="Pfam" id="PF00294"/>
    </source>
</evidence>
<dbReference type="InterPro" id="IPR029056">
    <property type="entry name" value="Ribokinase-like"/>
</dbReference>
<dbReference type="RefSeq" id="WP_065998109.1">
    <property type="nucleotide sequence ID" value="NZ_MDEO01000035.1"/>
</dbReference>
<dbReference type="EMBL" id="MDEO01000035">
    <property type="protein sequence ID" value="OCX14563.1"/>
    <property type="molecule type" value="Genomic_DNA"/>
</dbReference>
<dbReference type="Gene3D" id="3.40.1190.20">
    <property type="match status" value="1"/>
</dbReference>
<gene>
    <name evidence="2" type="ORF">QV13_19095</name>
</gene>
<keyword evidence="3" id="KW-1185">Reference proteome</keyword>
<organism evidence="2 3">
    <name type="scientific">Mesorhizobium hungaricum</name>
    <dbReference type="NCBI Taxonomy" id="1566387"/>
    <lineage>
        <taxon>Bacteria</taxon>
        <taxon>Pseudomonadati</taxon>
        <taxon>Pseudomonadota</taxon>
        <taxon>Alphaproteobacteria</taxon>
        <taxon>Hyphomicrobiales</taxon>
        <taxon>Phyllobacteriaceae</taxon>
        <taxon>Mesorhizobium</taxon>
    </lineage>
</organism>
<dbReference type="GO" id="GO:0016798">
    <property type="term" value="F:hydrolase activity, acting on glycosyl bonds"/>
    <property type="evidence" value="ECO:0007669"/>
    <property type="project" value="TreeGrafter"/>
</dbReference>
<proteinExistence type="predicted"/>
<dbReference type="CDD" id="cd01941">
    <property type="entry name" value="YeiC_kinase_like"/>
    <property type="match status" value="1"/>
</dbReference>
<keyword evidence="2" id="KW-0808">Transferase</keyword>
<feature type="domain" description="Carbohydrate kinase PfkB" evidence="1">
    <location>
        <begin position="11"/>
        <end position="293"/>
    </location>
</feature>
<accession>A0A1C2DIR3</accession>
<protein>
    <submittedName>
        <fullName evidence="2">Carbohydrate kinase</fullName>
    </submittedName>
</protein>
<dbReference type="InterPro" id="IPR011611">
    <property type="entry name" value="PfkB_dom"/>
</dbReference>
<dbReference type="STRING" id="1566387.QV13_19095"/>
<dbReference type="OrthoDB" id="9806249at2"/>
<evidence type="ECO:0000313" key="2">
    <source>
        <dbReference type="EMBL" id="OCX14563.1"/>
    </source>
</evidence>
<name>A0A1C2DIR3_9HYPH</name>
<dbReference type="GO" id="GO:0005737">
    <property type="term" value="C:cytoplasm"/>
    <property type="evidence" value="ECO:0007669"/>
    <property type="project" value="TreeGrafter"/>
</dbReference>
<reference evidence="2 3" key="1">
    <citation type="submission" date="2016-08" db="EMBL/GenBank/DDBJ databases">
        <title>Whole genome sequence of Mesorhizobium sp. strain UASWS1009 isolated from industrial sewage.</title>
        <authorList>
            <person name="Crovadore J."/>
            <person name="Calmin G."/>
            <person name="Chablais R."/>
            <person name="Cochard B."/>
            <person name="Lefort F."/>
        </authorList>
    </citation>
    <scope>NUCLEOTIDE SEQUENCE [LARGE SCALE GENOMIC DNA]</scope>
    <source>
        <strain evidence="2 3">UASWS1009</strain>
    </source>
</reference>